<dbReference type="Pfam" id="PF05719">
    <property type="entry name" value="GPP34"/>
    <property type="match status" value="1"/>
</dbReference>
<evidence type="ECO:0000313" key="5">
    <source>
        <dbReference type="EMBL" id="GMA92451.1"/>
    </source>
</evidence>
<keyword evidence="3" id="KW-0446">Lipid-binding</keyword>
<accession>A0ABQ6K0Y7</accession>
<evidence type="ECO:0008006" key="7">
    <source>
        <dbReference type="Google" id="ProtNLM"/>
    </source>
</evidence>
<dbReference type="Gene3D" id="1.10.3630.10">
    <property type="entry name" value="yeast vps74-n-term truncation variant domain like"/>
    <property type="match status" value="1"/>
</dbReference>
<evidence type="ECO:0000313" key="6">
    <source>
        <dbReference type="Proteomes" id="UP001157069"/>
    </source>
</evidence>
<keyword evidence="6" id="KW-1185">Reference proteome</keyword>
<keyword evidence="2" id="KW-0333">Golgi apparatus</keyword>
<dbReference type="InterPro" id="IPR008628">
    <property type="entry name" value="GPP34-like"/>
</dbReference>
<name>A0ABQ6K0Y7_9MICO</name>
<gene>
    <name evidence="5" type="ORF">GCM10025869_29800</name>
</gene>
<dbReference type="EMBL" id="BSVA01000001">
    <property type="protein sequence ID" value="GMA92451.1"/>
    <property type="molecule type" value="Genomic_DNA"/>
</dbReference>
<sequence>MNDATGGPRHSGQAADDPITGEPIVAEDLMLLLFQPESGSIAGEGTLYYVLAGAVLAELGLEDLVSTARSMIGAPIVEAREGTRPNDALLRRAWDYVDGKPRGLQSVLAAVGPTLREPVLERLIARGDIRRVRRKLLGMIPTSSLVEGARGRRDELLAEVRAVLVDGVEASPRVASLAALLYASGTLPQFDPVIPWSSRVITRAEELTAGEWGAAAAGHAVARTLTVTIINSVIYANGPSRSR</sequence>
<proteinExistence type="predicted"/>
<keyword evidence="4" id="KW-0472">Membrane</keyword>
<comment type="caution">
    <text evidence="5">The sequence shown here is derived from an EMBL/GenBank/DDBJ whole genome shotgun (WGS) entry which is preliminary data.</text>
</comment>
<dbReference type="InterPro" id="IPR038261">
    <property type="entry name" value="GPP34-like_sf"/>
</dbReference>
<dbReference type="Proteomes" id="UP001157069">
    <property type="component" value="Unassembled WGS sequence"/>
</dbReference>
<evidence type="ECO:0000256" key="2">
    <source>
        <dbReference type="ARBA" id="ARBA00023034"/>
    </source>
</evidence>
<protein>
    <recommendedName>
        <fullName evidence="7">GPP34 family phosphoprotein</fullName>
    </recommendedName>
</protein>
<evidence type="ECO:0000256" key="3">
    <source>
        <dbReference type="ARBA" id="ARBA00023121"/>
    </source>
</evidence>
<dbReference type="RefSeq" id="WP_284301200.1">
    <property type="nucleotide sequence ID" value="NZ_BSVA01000001.1"/>
</dbReference>
<evidence type="ECO:0000256" key="1">
    <source>
        <dbReference type="ARBA" id="ARBA00004255"/>
    </source>
</evidence>
<organism evidence="5 6">
    <name type="scientific">Homoserinibacter gongjuensis</name>
    <dbReference type="NCBI Taxonomy" id="1162968"/>
    <lineage>
        <taxon>Bacteria</taxon>
        <taxon>Bacillati</taxon>
        <taxon>Actinomycetota</taxon>
        <taxon>Actinomycetes</taxon>
        <taxon>Micrococcales</taxon>
        <taxon>Microbacteriaceae</taxon>
        <taxon>Homoserinibacter</taxon>
    </lineage>
</organism>
<evidence type="ECO:0000256" key="4">
    <source>
        <dbReference type="ARBA" id="ARBA00023136"/>
    </source>
</evidence>
<comment type="subcellular location">
    <subcellularLocation>
        <location evidence="1">Golgi apparatus membrane</location>
        <topology evidence="1">Peripheral membrane protein</topology>
        <orientation evidence="1">Cytoplasmic side</orientation>
    </subcellularLocation>
</comment>
<reference evidence="6" key="1">
    <citation type="journal article" date="2019" name="Int. J. Syst. Evol. Microbiol.">
        <title>The Global Catalogue of Microorganisms (GCM) 10K type strain sequencing project: providing services to taxonomists for standard genome sequencing and annotation.</title>
        <authorList>
            <consortium name="The Broad Institute Genomics Platform"/>
            <consortium name="The Broad Institute Genome Sequencing Center for Infectious Disease"/>
            <person name="Wu L."/>
            <person name="Ma J."/>
        </authorList>
    </citation>
    <scope>NUCLEOTIDE SEQUENCE [LARGE SCALE GENOMIC DNA]</scope>
    <source>
        <strain evidence="6">NBRC 108755</strain>
    </source>
</reference>